<sequence length="113" mass="12808">MGESSISSDMIRGHLDAIILRVLSEGDNYGYEIIKAIAKNSDGQYELKEPSLYTSLKRLEAQKLISSYWGDETQGGRRKYYRLTGEGAEAYEKALAAWKVARALIDQLMERQE</sequence>
<dbReference type="Gene3D" id="1.10.10.10">
    <property type="entry name" value="Winged helix-like DNA-binding domain superfamily/Winged helix DNA-binding domain"/>
    <property type="match status" value="1"/>
</dbReference>
<dbReference type="Proteomes" id="UP000269573">
    <property type="component" value="Unassembled WGS sequence"/>
</dbReference>
<organism evidence="2 3">
    <name type="scientific">Brevibacillus nitrificans</name>
    <dbReference type="NCBI Taxonomy" id="651560"/>
    <lineage>
        <taxon>Bacteria</taxon>
        <taxon>Bacillati</taxon>
        <taxon>Bacillota</taxon>
        <taxon>Bacilli</taxon>
        <taxon>Bacillales</taxon>
        <taxon>Paenibacillaceae</taxon>
        <taxon>Brevibacillus</taxon>
    </lineage>
</organism>
<dbReference type="InterPro" id="IPR036390">
    <property type="entry name" value="WH_DNA-bd_sf"/>
</dbReference>
<dbReference type="PANTHER" id="PTHR33169:SF14">
    <property type="entry name" value="TRANSCRIPTIONAL REGULATOR RV3488"/>
    <property type="match status" value="1"/>
</dbReference>
<gene>
    <name evidence="2" type="ORF">EDM59_11015</name>
</gene>
<evidence type="ECO:0000313" key="2">
    <source>
        <dbReference type="EMBL" id="RNB86690.1"/>
    </source>
</evidence>
<evidence type="ECO:0000313" key="3">
    <source>
        <dbReference type="Proteomes" id="UP000269573"/>
    </source>
</evidence>
<dbReference type="InterPro" id="IPR052509">
    <property type="entry name" value="Metal_resp_DNA-bind_regulator"/>
</dbReference>
<dbReference type="AlphaFoldDB" id="A0A3M8DEW6"/>
<evidence type="ECO:0000259" key="1">
    <source>
        <dbReference type="Pfam" id="PF03551"/>
    </source>
</evidence>
<dbReference type="SUPFAM" id="SSF46785">
    <property type="entry name" value="Winged helix' DNA-binding domain"/>
    <property type="match status" value="1"/>
</dbReference>
<name>A0A3M8DEW6_9BACL</name>
<reference evidence="2 3" key="1">
    <citation type="submission" date="2018-10" db="EMBL/GenBank/DDBJ databases">
        <title>Phylogenomics of Brevibacillus.</title>
        <authorList>
            <person name="Dunlap C."/>
        </authorList>
    </citation>
    <scope>NUCLEOTIDE SEQUENCE [LARGE SCALE GENOMIC DNA]</scope>
    <source>
        <strain evidence="2 3">JCM 15774</strain>
    </source>
</reference>
<dbReference type="EMBL" id="RHHU01000005">
    <property type="protein sequence ID" value="RNB86690.1"/>
    <property type="molecule type" value="Genomic_DNA"/>
</dbReference>
<dbReference type="GeneID" id="301133141"/>
<dbReference type="InterPro" id="IPR036388">
    <property type="entry name" value="WH-like_DNA-bd_sf"/>
</dbReference>
<dbReference type="Pfam" id="PF03551">
    <property type="entry name" value="PadR"/>
    <property type="match status" value="1"/>
</dbReference>
<dbReference type="RefSeq" id="WP_092273165.1">
    <property type="nucleotide sequence ID" value="NZ_JARMEQ010000004.1"/>
</dbReference>
<dbReference type="InterPro" id="IPR005149">
    <property type="entry name" value="Tscrpt_reg_PadR_N"/>
</dbReference>
<feature type="domain" description="Transcription regulator PadR N-terminal" evidence="1">
    <location>
        <begin position="19"/>
        <end position="92"/>
    </location>
</feature>
<proteinExistence type="predicted"/>
<dbReference type="PANTHER" id="PTHR33169">
    <property type="entry name" value="PADR-FAMILY TRANSCRIPTIONAL REGULATOR"/>
    <property type="match status" value="1"/>
</dbReference>
<protein>
    <submittedName>
        <fullName evidence="2">PadR family transcriptional regulator</fullName>
    </submittedName>
</protein>
<comment type="caution">
    <text evidence="2">The sequence shown here is derived from an EMBL/GenBank/DDBJ whole genome shotgun (WGS) entry which is preliminary data.</text>
</comment>
<keyword evidence="3" id="KW-1185">Reference proteome</keyword>
<accession>A0A3M8DEW6</accession>